<dbReference type="RefSeq" id="WP_210656508.1">
    <property type="nucleotide sequence ID" value="NZ_JAGKQQ010000001.1"/>
</dbReference>
<organism evidence="1 2">
    <name type="scientific">Gemmata palustris</name>
    <dbReference type="NCBI Taxonomy" id="2822762"/>
    <lineage>
        <taxon>Bacteria</taxon>
        <taxon>Pseudomonadati</taxon>
        <taxon>Planctomycetota</taxon>
        <taxon>Planctomycetia</taxon>
        <taxon>Gemmatales</taxon>
        <taxon>Gemmataceae</taxon>
        <taxon>Gemmata</taxon>
    </lineage>
</organism>
<proteinExistence type="predicted"/>
<keyword evidence="2" id="KW-1185">Reference proteome</keyword>
<dbReference type="Proteomes" id="UP000676565">
    <property type="component" value="Unassembled WGS sequence"/>
</dbReference>
<comment type="caution">
    <text evidence="1">The sequence shown here is derived from an EMBL/GenBank/DDBJ whole genome shotgun (WGS) entry which is preliminary data.</text>
</comment>
<sequence length="142" mass="16078">MFATLGDAPFSPDAITSAATQLCIPFDFVLLRNPWRSNPAGKGTKAFEDLSEAELFDSVFEEHPPAPGPLWFMPDDCFDFRREPYLARGESLREFALNGPCSLHHDVLFIWTETPRVSLIHHEGCYTHIFLPDEPVIREAQS</sequence>
<evidence type="ECO:0000313" key="1">
    <source>
        <dbReference type="EMBL" id="MBP3957450.1"/>
    </source>
</evidence>
<reference evidence="1 2" key="1">
    <citation type="submission" date="2021-04" db="EMBL/GenBank/DDBJ databases">
        <authorList>
            <person name="Ivanova A."/>
        </authorList>
    </citation>
    <scope>NUCLEOTIDE SEQUENCE [LARGE SCALE GENOMIC DNA]</scope>
    <source>
        <strain evidence="1 2">G18</strain>
    </source>
</reference>
<accession>A0ABS5BUX3</accession>
<gene>
    <name evidence="1" type="ORF">J8F10_19560</name>
</gene>
<protein>
    <submittedName>
        <fullName evidence="1">Uncharacterized protein</fullName>
    </submittedName>
</protein>
<evidence type="ECO:0000313" key="2">
    <source>
        <dbReference type="Proteomes" id="UP000676565"/>
    </source>
</evidence>
<dbReference type="EMBL" id="JAGKQQ010000001">
    <property type="protein sequence ID" value="MBP3957450.1"/>
    <property type="molecule type" value="Genomic_DNA"/>
</dbReference>
<name>A0ABS5BUX3_9BACT</name>